<sequence>MYYFKPNFVASILALSIPSIVVTMRSNDRGFSCDGKFFPESKVLEVEEKIAQLRAQPQPLENDMVLPQYPLQIMGVPKPRSKPKYAFPILESGEIYNGGDTGPYFVFVNKDNSPFHVLIKEGVTWRKCIWGIHSVEEKPKARPIDSSQSSSGSRGFSRSGSDSMPGQSLADDADSEVAKIYGWTVRGA</sequence>
<keyword evidence="1" id="KW-0540">Nuclease</keyword>
<protein>
    <submittedName>
        <fullName evidence="5">Uncharacterized protein</fullName>
    </submittedName>
</protein>
<gene>
    <name evidence="5" type="ORF">BLGHR1_11674</name>
</gene>
<proteinExistence type="predicted"/>
<dbReference type="GO" id="GO:0003723">
    <property type="term" value="F:RNA binding"/>
    <property type="evidence" value="ECO:0007669"/>
    <property type="project" value="InterPro"/>
</dbReference>
<dbReference type="EMBL" id="UNSH01000029">
    <property type="protein sequence ID" value="SZF00924.1"/>
    <property type="molecule type" value="Genomic_DNA"/>
</dbReference>
<dbReference type="AlphaFoldDB" id="A0A383UKT2"/>
<evidence type="ECO:0000256" key="1">
    <source>
        <dbReference type="ARBA" id="ARBA00022722"/>
    </source>
</evidence>
<feature type="region of interest" description="Disordered" evidence="3">
    <location>
        <begin position="139"/>
        <end position="172"/>
    </location>
</feature>
<keyword evidence="2" id="KW-0378">Hydrolase</keyword>
<dbReference type="VEuPathDB" id="FungiDB:BLGHR1_11674"/>
<evidence type="ECO:0000256" key="2">
    <source>
        <dbReference type="ARBA" id="ARBA00022801"/>
    </source>
</evidence>
<dbReference type="GO" id="GO:0016787">
    <property type="term" value="F:hydrolase activity"/>
    <property type="evidence" value="ECO:0007669"/>
    <property type="project" value="UniProtKB-KW"/>
</dbReference>
<evidence type="ECO:0000256" key="3">
    <source>
        <dbReference type="SAM" id="MobiDB-lite"/>
    </source>
</evidence>
<dbReference type="Proteomes" id="UP000275772">
    <property type="component" value="Unassembled WGS sequence"/>
</dbReference>
<keyword evidence="4" id="KW-0732">Signal</keyword>
<dbReference type="GO" id="GO:0004540">
    <property type="term" value="F:RNA nuclease activity"/>
    <property type="evidence" value="ECO:0007669"/>
    <property type="project" value="InterPro"/>
</dbReference>
<feature type="signal peptide" evidence="4">
    <location>
        <begin position="1"/>
        <end position="23"/>
    </location>
</feature>
<reference evidence="5 6" key="1">
    <citation type="submission" date="2017-11" db="EMBL/GenBank/DDBJ databases">
        <authorList>
            <person name="Kracher B."/>
        </authorList>
    </citation>
    <scope>NUCLEOTIDE SEQUENCE [LARGE SCALE GENOMIC DNA]</scope>
    <source>
        <strain evidence="5 6">RACE1</strain>
    </source>
</reference>
<organism evidence="5 6">
    <name type="scientific">Blumeria hordei</name>
    <name type="common">Barley powdery mildew</name>
    <name type="synonym">Blumeria graminis f. sp. hordei</name>
    <dbReference type="NCBI Taxonomy" id="2867405"/>
    <lineage>
        <taxon>Eukaryota</taxon>
        <taxon>Fungi</taxon>
        <taxon>Dikarya</taxon>
        <taxon>Ascomycota</taxon>
        <taxon>Pezizomycotina</taxon>
        <taxon>Leotiomycetes</taxon>
        <taxon>Erysiphales</taxon>
        <taxon>Erysiphaceae</taxon>
        <taxon>Blumeria</taxon>
    </lineage>
</organism>
<evidence type="ECO:0000313" key="5">
    <source>
        <dbReference type="EMBL" id="SZF00924.1"/>
    </source>
</evidence>
<evidence type="ECO:0000256" key="4">
    <source>
        <dbReference type="SAM" id="SignalP"/>
    </source>
</evidence>
<evidence type="ECO:0000313" key="6">
    <source>
        <dbReference type="Proteomes" id="UP000275772"/>
    </source>
</evidence>
<name>A0A383UKT2_BLUHO</name>
<feature type="compositionally biased region" description="Low complexity" evidence="3">
    <location>
        <begin position="145"/>
        <end position="163"/>
    </location>
</feature>
<feature type="chain" id="PRO_5017045741" evidence="4">
    <location>
        <begin position="24"/>
        <end position="188"/>
    </location>
</feature>
<dbReference type="InterPro" id="IPR016191">
    <property type="entry name" value="Ribonuclease/ribotoxin"/>
</dbReference>
<dbReference type="Gene3D" id="3.10.450.30">
    <property type="entry name" value="Microbial ribonucleases"/>
    <property type="match status" value="1"/>
</dbReference>
<dbReference type="SUPFAM" id="SSF53933">
    <property type="entry name" value="Microbial ribonucleases"/>
    <property type="match status" value="1"/>
</dbReference>
<accession>A0A383UKT2</accession>